<organism evidence="11 12">
    <name type="scientific">Batillaria attramentaria</name>
    <dbReference type="NCBI Taxonomy" id="370345"/>
    <lineage>
        <taxon>Eukaryota</taxon>
        <taxon>Metazoa</taxon>
        <taxon>Spiralia</taxon>
        <taxon>Lophotrochozoa</taxon>
        <taxon>Mollusca</taxon>
        <taxon>Gastropoda</taxon>
        <taxon>Caenogastropoda</taxon>
        <taxon>Sorbeoconcha</taxon>
        <taxon>Cerithioidea</taxon>
        <taxon>Batillariidae</taxon>
        <taxon>Batillaria</taxon>
    </lineage>
</organism>
<evidence type="ECO:0000256" key="7">
    <source>
        <dbReference type="SAM" id="MobiDB-lite"/>
    </source>
</evidence>
<keyword evidence="8" id="KW-0812">Transmembrane</keyword>
<name>A0ABD0JFS5_9CAEN</name>
<dbReference type="Gene3D" id="2.10.25.10">
    <property type="entry name" value="Laminin"/>
    <property type="match status" value="1"/>
</dbReference>
<keyword evidence="1 5" id="KW-0245">EGF-like domain</keyword>
<protein>
    <recommendedName>
        <fullName evidence="13">Multiple epidermal growth factor-like domains protein 10</fullName>
    </recommendedName>
</protein>
<evidence type="ECO:0000256" key="6">
    <source>
        <dbReference type="PROSITE-ProRule" id="PRU00460"/>
    </source>
</evidence>
<dbReference type="PROSITE" id="PS01186">
    <property type="entry name" value="EGF_2"/>
    <property type="match status" value="1"/>
</dbReference>
<dbReference type="FunFam" id="2.170.300.10:FF:000041">
    <property type="entry name" value="Tyrosine protein kinase receptor tie-1, putative"/>
    <property type="match status" value="2"/>
</dbReference>
<dbReference type="PRINTS" id="PR00011">
    <property type="entry name" value="EGFLAMININ"/>
</dbReference>
<evidence type="ECO:0000256" key="2">
    <source>
        <dbReference type="ARBA" id="ARBA00022729"/>
    </source>
</evidence>
<evidence type="ECO:0000259" key="9">
    <source>
        <dbReference type="PROSITE" id="PS50026"/>
    </source>
</evidence>
<evidence type="ECO:0000259" key="10">
    <source>
        <dbReference type="PROSITE" id="PS50027"/>
    </source>
</evidence>
<keyword evidence="3" id="KW-0677">Repeat</keyword>
<keyword evidence="8" id="KW-0472">Membrane</keyword>
<dbReference type="SMART" id="SM00180">
    <property type="entry name" value="EGF_Lam"/>
    <property type="match status" value="8"/>
</dbReference>
<evidence type="ECO:0000313" key="11">
    <source>
        <dbReference type="EMBL" id="KAK7473764.1"/>
    </source>
</evidence>
<evidence type="ECO:0000256" key="8">
    <source>
        <dbReference type="SAM" id="Phobius"/>
    </source>
</evidence>
<dbReference type="Proteomes" id="UP001519460">
    <property type="component" value="Unassembled WGS sequence"/>
</dbReference>
<evidence type="ECO:0008006" key="13">
    <source>
        <dbReference type="Google" id="ProtNLM"/>
    </source>
</evidence>
<dbReference type="InterPro" id="IPR000742">
    <property type="entry name" value="EGF"/>
</dbReference>
<evidence type="ECO:0000313" key="12">
    <source>
        <dbReference type="Proteomes" id="UP001519460"/>
    </source>
</evidence>
<feature type="domain" description="Laminin EGF-like" evidence="10">
    <location>
        <begin position="593"/>
        <end position="635"/>
    </location>
</feature>
<dbReference type="InterPro" id="IPR002049">
    <property type="entry name" value="LE_dom"/>
</dbReference>
<keyword evidence="6" id="KW-0424">Laminin EGF-like domain</keyword>
<dbReference type="CDD" id="cd00055">
    <property type="entry name" value="EGF_Lam"/>
    <property type="match status" value="2"/>
</dbReference>
<dbReference type="PROSITE" id="PS50027">
    <property type="entry name" value="EGF_LAM_2"/>
    <property type="match status" value="1"/>
</dbReference>
<gene>
    <name evidence="11" type="ORF">BaRGS_00034987</name>
</gene>
<comment type="caution">
    <text evidence="5">Lacks conserved residue(s) required for the propagation of feature annotation.</text>
</comment>
<feature type="disulfide bond" evidence="5">
    <location>
        <begin position="698"/>
        <end position="707"/>
    </location>
</feature>
<feature type="transmembrane region" description="Helical" evidence="8">
    <location>
        <begin position="746"/>
        <end position="768"/>
    </location>
</feature>
<feature type="domain" description="EGF-like" evidence="9">
    <location>
        <begin position="183"/>
        <end position="218"/>
    </location>
</feature>
<feature type="disulfide bond" evidence="6">
    <location>
        <begin position="611"/>
        <end position="620"/>
    </location>
</feature>
<dbReference type="Gene3D" id="2.170.300.10">
    <property type="entry name" value="Tie2 ligand-binding domain superfamily"/>
    <property type="match status" value="4"/>
</dbReference>
<accession>A0ABD0JFS5</accession>
<dbReference type="PROSITE" id="PS50026">
    <property type="entry name" value="EGF_3"/>
    <property type="match status" value="2"/>
</dbReference>
<feature type="non-terminal residue" evidence="11">
    <location>
        <position position="899"/>
    </location>
</feature>
<keyword evidence="8" id="KW-1133">Transmembrane helix</keyword>
<dbReference type="PANTHER" id="PTHR24043:SF8">
    <property type="entry name" value="EGF-LIKE DOMAIN-CONTAINING PROTEIN"/>
    <property type="match status" value="1"/>
</dbReference>
<keyword evidence="4 5" id="KW-1015">Disulfide bond</keyword>
<dbReference type="InterPro" id="IPR042635">
    <property type="entry name" value="MEGF10/SREC1/2-like"/>
</dbReference>
<feature type="transmembrane region" description="Helical" evidence="8">
    <location>
        <begin position="43"/>
        <end position="65"/>
    </location>
</feature>
<evidence type="ECO:0000256" key="1">
    <source>
        <dbReference type="ARBA" id="ARBA00022536"/>
    </source>
</evidence>
<sequence length="899" mass="96333">EKFNVFDVGQQCILLRFVPGKHDYIFPVVEVSDGNTGDGKMSVATVISVISSLFVCGLLIGFPLVTSALSGDNVCSVQETYLTYTTVATEQGRQQCTYTWCWNIPPRSVCNPSCDRGECVAPDTCQCEAGWRGEICNNNCEEGRWGDNCANRCDCNDRGTCDPETGICYVGRRCESECSDGYYGNLCQYECRCQNNATCNHVTGTCTCAVGFRGPLCEERCGDGTHGQDCQGVCLCQNEARCDVMTGECTCTAGWKGRYCTEPCSPGTYGAGCDGVCTCYNGANCEPVAGQCICRPGYMGDRSASVNMLLPALLSMGPVSAGLDTQDYSCSFDTWGQNCSNQCDCDFTTTKECLPDTGHCVCAAGWKGPTCEETCQPPYYGDQCSKICTCQHEGQCHHVDGTCTCPAGYIGDAASKDAHAYTPTTVFRRAGGVFVNQAGKDLPALSIATSVSTAPDVTRVARVRRTVTATRKLGHVYANEATQDRGANSLEFTYGFGCRQNCSCVRENTMRCHHVTGECHCLPQYTGLSCSQVAVCDPGWYGPNCDRKCQCVTQNGVCDTETGFCQCLPGYMGHQCELICPPGSWGHGCAETCACNGTSSRCEHVTGQCPCPDGYTGVNCEETCPQGTWGPGCRKRCSPPCLYGHCHHVTGKCVCIPGYRGELCTLPCPAGSYGEDCGFRCQCDNGGTCRATDGRCDCTAGFTGIDCSLNTATVVTQRSEAREGTQRGLGTGDVSHHASGNTTSDAALWAVVGVAAVLLIALIVFIVVNRRKMKKLTAMIYTRSREEVIIRQESVSTPEGFANPVYGFNRARQVPSLPCQAATPSGWAHEQGVTNPGFDPPPYEATEGAVGGVTARDVISQQKSAITKANLGLNSPYEEIDNVSQDSFDGRMEAKARQM</sequence>
<keyword evidence="2" id="KW-0732">Signal</keyword>
<keyword evidence="12" id="KW-1185">Reference proteome</keyword>
<dbReference type="FunFam" id="2.170.300.10:FF:000002">
    <property type="entry name" value="Multiple epidermal growth factor-like domains 10"/>
    <property type="match status" value="1"/>
</dbReference>
<dbReference type="AlphaFoldDB" id="A0ABD0JFS5"/>
<dbReference type="PROSITE" id="PS00022">
    <property type="entry name" value="EGF_1"/>
    <property type="match status" value="5"/>
</dbReference>
<feature type="domain" description="EGF-like" evidence="9">
    <location>
        <begin position="678"/>
        <end position="708"/>
    </location>
</feature>
<dbReference type="Pfam" id="PF00053">
    <property type="entry name" value="EGF_laminin"/>
    <property type="match status" value="3"/>
</dbReference>
<evidence type="ECO:0000256" key="4">
    <source>
        <dbReference type="ARBA" id="ARBA00023157"/>
    </source>
</evidence>
<proteinExistence type="predicted"/>
<reference evidence="11 12" key="1">
    <citation type="journal article" date="2023" name="Sci. Data">
        <title>Genome assembly of the Korean intertidal mud-creeper Batillaria attramentaria.</title>
        <authorList>
            <person name="Patra A.K."/>
            <person name="Ho P.T."/>
            <person name="Jun S."/>
            <person name="Lee S.J."/>
            <person name="Kim Y."/>
            <person name="Won Y.J."/>
        </authorList>
    </citation>
    <scope>NUCLEOTIDE SEQUENCE [LARGE SCALE GENOMIC DNA]</scope>
    <source>
        <strain evidence="11">Wonlab-2016</strain>
    </source>
</reference>
<evidence type="ECO:0000256" key="3">
    <source>
        <dbReference type="ARBA" id="ARBA00022737"/>
    </source>
</evidence>
<feature type="disulfide bond" evidence="5">
    <location>
        <begin position="208"/>
        <end position="217"/>
    </location>
</feature>
<dbReference type="PANTHER" id="PTHR24043">
    <property type="entry name" value="SCAVENGER RECEPTOR CLASS F"/>
    <property type="match status" value="1"/>
</dbReference>
<feature type="non-terminal residue" evidence="11">
    <location>
        <position position="1"/>
    </location>
</feature>
<feature type="region of interest" description="Disordered" evidence="7">
    <location>
        <begin position="718"/>
        <end position="737"/>
    </location>
</feature>
<evidence type="ECO:0000256" key="5">
    <source>
        <dbReference type="PROSITE-ProRule" id="PRU00076"/>
    </source>
</evidence>
<dbReference type="EMBL" id="JACVVK020000458">
    <property type="protein sequence ID" value="KAK7473764.1"/>
    <property type="molecule type" value="Genomic_DNA"/>
</dbReference>
<dbReference type="SMART" id="SM00181">
    <property type="entry name" value="EGF"/>
    <property type="match status" value="12"/>
</dbReference>
<comment type="caution">
    <text evidence="11">The sequence shown here is derived from an EMBL/GenBank/DDBJ whole genome shotgun (WGS) entry which is preliminary data.</text>
</comment>